<dbReference type="EMBL" id="CAIIXF020000009">
    <property type="protein sequence ID" value="CAH1793311.1"/>
    <property type="molecule type" value="Genomic_DNA"/>
</dbReference>
<evidence type="ECO:0000313" key="2">
    <source>
        <dbReference type="EMBL" id="CAH1793311.1"/>
    </source>
</evidence>
<reference evidence="2" key="1">
    <citation type="submission" date="2022-03" db="EMBL/GenBank/DDBJ databases">
        <authorList>
            <person name="Martin C."/>
        </authorList>
    </citation>
    <scope>NUCLEOTIDE SEQUENCE</scope>
</reference>
<keyword evidence="3" id="KW-1185">Reference proteome</keyword>
<dbReference type="Proteomes" id="UP000749559">
    <property type="component" value="Unassembled WGS sequence"/>
</dbReference>
<gene>
    <name evidence="2" type="ORF">OFUS_LOCUS18175</name>
</gene>
<evidence type="ECO:0000313" key="3">
    <source>
        <dbReference type="Proteomes" id="UP000749559"/>
    </source>
</evidence>
<protein>
    <submittedName>
        <fullName evidence="2">Uncharacterized protein</fullName>
    </submittedName>
</protein>
<sequence>MSGRSVLIAYERYQRLLDQSSPKQEEPRITEKQNGAGPISVTPAGENISDRDQERGVPVIEKGARKINLVPPGIPAHKTRKRAAEKFIDTTEAKKNVISSWVSL</sequence>
<organism evidence="2 3">
    <name type="scientific">Owenia fusiformis</name>
    <name type="common">Polychaete worm</name>
    <dbReference type="NCBI Taxonomy" id="6347"/>
    <lineage>
        <taxon>Eukaryota</taxon>
        <taxon>Metazoa</taxon>
        <taxon>Spiralia</taxon>
        <taxon>Lophotrochozoa</taxon>
        <taxon>Annelida</taxon>
        <taxon>Polychaeta</taxon>
        <taxon>Sedentaria</taxon>
        <taxon>Canalipalpata</taxon>
        <taxon>Sabellida</taxon>
        <taxon>Oweniida</taxon>
        <taxon>Oweniidae</taxon>
        <taxon>Owenia</taxon>
    </lineage>
</organism>
<accession>A0A8S4PJJ0</accession>
<comment type="caution">
    <text evidence="2">The sequence shown here is derived from an EMBL/GenBank/DDBJ whole genome shotgun (WGS) entry which is preliminary data.</text>
</comment>
<feature type="region of interest" description="Disordered" evidence="1">
    <location>
        <begin position="18"/>
        <end position="54"/>
    </location>
</feature>
<dbReference type="AlphaFoldDB" id="A0A8S4PJJ0"/>
<evidence type="ECO:0000256" key="1">
    <source>
        <dbReference type="SAM" id="MobiDB-lite"/>
    </source>
</evidence>
<name>A0A8S4PJJ0_OWEFU</name>
<proteinExistence type="predicted"/>